<dbReference type="Gene3D" id="3.40.50.300">
    <property type="entry name" value="P-loop containing nucleotide triphosphate hydrolases"/>
    <property type="match status" value="1"/>
</dbReference>
<dbReference type="Pfam" id="PF07728">
    <property type="entry name" value="AAA_5"/>
    <property type="match status" value="1"/>
</dbReference>
<evidence type="ECO:0000313" key="2">
    <source>
        <dbReference type="EMBL" id="WEY84191.1"/>
    </source>
</evidence>
<protein>
    <submittedName>
        <fullName evidence="2">McrB family protein</fullName>
    </submittedName>
</protein>
<dbReference type="EMBL" id="CP120576">
    <property type="protein sequence ID" value="WEY84191.1"/>
    <property type="molecule type" value="Genomic_DNA"/>
</dbReference>
<evidence type="ECO:0000259" key="1">
    <source>
        <dbReference type="Pfam" id="PF07728"/>
    </source>
</evidence>
<evidence type="ECO:0000313" key="3">
    <source>
        <dbReference type="Proteomes" id="UP001214898"/>
    </source>
</evidence>
<name>A0AAX3RIB6_BACIU</name>
<proteinExistence type="predicted"/>
<accession>A0AAX3RIB6</accession>
<gene>
    <name evidence="2" type="ORF">P5633_18015</name>
</gene>
<feature type="domain" description="ATPase dynein-related AAA" evidence="1">
    <location>
        <begin position="270"/>
        <end position="426"/>
    </location>
</feature>
<dbReference type="SUPFAM" id="SSF52540">
    <property type="entry name" value="P-loop containing nucleoside triphosphate hydrolases"/>
    <property type="match status" value="1"/>
</dbReference>
<dbReference type="GO" id="GO:0005524">
    <property type="term" value="F:ATP binding"/>
    <property type="evidence" value="ECO:0007669"/>
    <property type="project" value="InterPro"/>
</dbReference>
<sequence>MKDVCFFTDELTQWGFVDNLTLSDEERKEELLRFLDRFILFFNIEHKRGRSLDDYYTAKNISIHKKADNFKEGVYLQSIPIFSEKTTDRTQKMFEQQLVNQRLVGDNKQISKEDDDTPTMVLWRSDDGTKFTVYGSFEKHETAYGGFKFYAYNDFVNKISLPTDTLLDSYIKDDVLFVISEMYDLLQVKLEQDGETIEVNEKNQINQETVTEPVIQKEPINFEDKASQASYDQEEEFMRAFEAMCKQMGLYYDQKDLYNFHTAMKTGSLVILAGMSGTGKSKLVQCYSNALKLNKDNLLFIPVSPSWQEDSDLIGYVDKLHNVYRAGDSGLVNVLRHANTHPSDMHIVCFDEMNLARVEHYFSQFLSVLELEENKRVIQLYNEDYTKPYNHDQYPPSLRIGGNVMFVGTVNLDESTHHFSDKVLDRANVITLTMQSYADIFQMEDERLNDIASGMETANEVVYSFDVYKTFKSKERRITLTEDESNLLWKLHNSLQNSNNNLGVGWRIVRQISSFLNNLPSSSPLTREEAFDLQVVQRILTKVRGSEEQYIELVGRFSNEDKKVTHSQLLDALELMPASYTFEKSKKVIIGKAKELQLHGFTI</sequence>
<dbReference type="GO" id="GO:0016887">
    <property type="term" value="F:ATP hydrolysis activity"/>
    <property type="evidence" value="ECO:0007669"/>
    <property type="project" value="InterPro"/>
</dbReference>
<dbReference type="AlphaFoldDB" id="A0AAX3RIB6"/>
<organism evidence="2 3">
    <name type="scientific">Bacillus subtilis</name>
    <dbReference type="NCBI Taxonomy" id="1423"/>
    <lineage>
        <taxon>Bacteria</taxon>
        <taxon>Bacillati</taxon>
        <taxon>Bacillota</taxon>
        <taxon>Bacilli</taxon>
        <taxon>Bacillales</taxon>
        <taxon>Bacillaceae</taxon>
        <taxon>Bacillus</taxon>
    </lineage>
</organism>
<dbReference type="Proteomes" id="UP001214898">
    <property type="component" value="Chromosome"/>
</dbReference>
<dbReference type="InterPro" id="IPR027417">
    <property type="entry name" value="P-loop_NTPase"/>
</dbReference>
<reference evidence="2" key="1">
    <citation type="submission" date="2025-02" db="EMBL/GenBank/DDBJ databases">
        <title>Complete genome sequences of 52 Bacillus and Priestia strains isolated from West-African fermentations and 26 reference strains from the DSMZ collection.</title>
        <authorList>
            <person name="Wiedenbein E.S."/>
            <person name="Canoy T.S."/>
            <person name="Hui Y."/>
            <person name="Parkouda C."/>
            <person name="Dawende C."/>
            <person name="Ametefe E."/>
            <person name="Jespersen L."/>
            <person name="Nielsen D.S."/>
        </authorList>
    </citation>
    <scope>NUCLEOTIDE SEQUENCE</scope>
    <source>
        <strain evidence="2">PRO56</strain>
    </source>
</reference>
<dbReference type="InterPro" id="IPR011704">
    <property type="entry name" value="ATPase_dyneun-rel_AAA"/>
</dbReference>